<organism evidence="1 2">
    <name type="scientific">Listeria seeligeri</name>
    <dbReference type="NCBI Taxonomy" id="1640"/>
    <lineage>
        <taxon>Bacteria</taxon>
        <taxon>Bacillati</taxon>
        <taxon>Bacillota</taxon>
        <taxon>Bacilli</taxon>
        <taxon>Bacillales</taxon>
        <taxon>Listeriaceae</taxon>
        <taxon>Listeria</taxon>
    </lineage>
</organism>
<gene>
    <name evidence="1" type="ORF">HB897_08420</name>
</gene>
<dbReference type="PROSITE" id="PS51197">
    <property type="entry name" value="HTH_RRF2_2"/>
    <property type="match status" value="1"/>
</dbReference>
<reference evidence="1 2" key="1">
    <citation type="submission" date="2020-03" db="EMBL/GenBank/DDBJ databases">
        <title>Soil Listeria distribution.</title>
        <authorList>
            <person name="Liao J."/>
            <person name="Wiedmann M."/>
        </authorList>
    </citation>
    <scope>NUCLEOTIDE SEQUENCE [LARGE SCALE GENOMIC DNA]</scope>
    <source>
        <strain evidence="1 2">FSL L7-1560</strain>
    </source>
</reference>
<evidence type="ECO:0000313" key="2">
    <source>
        <dbReference type="Proteomes" id="UP000523362"/>
    </source>
</evidence>
<dbReference type="Proteomes" id="UP000523362">
    <property type="component" value="Unassembled WGS sequence"/>
</dbReference>
<dbReference type="EMBL" id="JAARRG010000004">
    <property type="protein sequence ID" value="MBC1486247.1"/>
    <property type="molecule type" value="Genomic_DNA"/>
</dbReference>
<dbReference type="AlphaFoldDB" id="A0A7X0X2D5"/>
<dbReference type="PANTHER" id="PTHR33221:SF9">
    <property type="entry name" value="RRF2 FAMILY PROTEIN"/>
    <property type="match status" value="1"/>
</dbReference>
<proteinExistence type="predicted"/>
<sequence length="138" mass="15211">MKYSKATNYALHTMVYLANLSAEKSVGVKELASKQNVSPTYLSKVLTMLVKADFVESITGVNGGYKLAKPATNISFLDVIQAIEGKTAFFHCDPKNHAETKPHCLIGEVMGNAEQQMEEYLSNQTIGSIVVEIEKHHH</sequence>
<dbReference type="SUPFAM" id="SSF46785">
    <property type="entry name" value="Winged helix' DNA-binding domain"/>
    <property type="match status" value="1"/>
</dbReference>
<evidence type="ECO:0000313" key="1">
    <source>
        <dbReference type="EMBL" id="MBC1486247.1"/>
    </source>
</evidence>
<accession>A0A7X0X2D5</accession>
<comment type="caution">
    <text evidence="1">The sequence shown here is derived from an EMBL/GenBank/DDBJ whole genome shotgun (WGS) entry which is preliminary data.</text>
</comment>
<protein>
    <submittedName>
        <fullName evidence="1">Rrf2 family transcriptional regulator</fullName>
    </submittedName>
</protein>
<dbReference type="InterPro" id="IPR036388">
    <property type="entry name" value="WH-like_DNA-bd_sf"/>
</dbReference>
<dbReference type="InterPro" id="IPR000944">
    <property type="entry name" value="Tscrpt_reg_Rrf2"/>
</dbReference>
<dbReference type="PANTHER" id="PTHR33221">
    <property type="entry name" value="WINGED HELIX-TURN-HELIX TRANSCRIPTIONAL REGULATOR, RRF2 FAMILY"/>
    <property type="match status" value="1"/>
</dbReference>
<name>A0A7X0X2D5_LISSE</name>
<dbReference type="GO" id="GO:0003700">
    <property type="term" value="F:DNA-binding transcription factor activity"/>
    <property type="evidence" value="ECO:0007669"/>
    <property type="project" value="TreeGrafter"/>
</dbReference>
<dbReference type="NCBIfam" id="TIGR00738">
    <property type="entry name" value="rrf2_super"/>
    <property type="match status" value="1"/>
</dbReference>
<dbReference type="GO" id="GO:0005829">
    <property type="term" value="C:cytosol"/>
    <property type="evidence" value="ECO:0007669"/>
    <property type="project" value="TreeGrafter"/>
</dbReference>
<dbReference type="RefSeq" id="WP_185383719.1">
    <property type="nucleotide sequence ID" value="NZ_JAARRG010000004.1"/>
</dbReference>
<dbReference type="InterPro" id="IPR036390">
    <property type="entry name" value="WH_DNA-bd_sf"/>
</dbReference>
<dbReference type="Pfam" id="PF02082">
    <property type="entry name" value="Rrf2"/>
    <property type="match status" value="1"/>
</dbReference>
<dbReference type="Gene3D" id="1.10.10.10">
    <property type="entry name" value="Winged helix-like DNA-binding domain superfamily/Winged helix DNA-binding domain"/>
    <property type="match status" value="1"/>
</dbReference>